<dbReference type="Gene3D" id="2.60.40.3120">
    <property type="match status" value="1"/>
</dbReference>
<accession>A0A2K8KUC9</accession>
<dbReference type="InterPro" id="IPR050821">
    <property type="entry name" value="Cytosolic_carboxypeptidase"/>
</dbReference>
<evidence type="ECO:0000256" key="1">
    <source>
        <dbReference type="ARBA" id="ARBA00001947"/>
    </source>
</evidence>
<dbReference type="SMART" id="SM00631">
    <property type="entry name" value="Zn_pept"/>
    <property type="match status" value="1"/>
</dbReference>
<dbReference type="Pfam" id="PF00246">
    <property type="entry name" value="Peptidase_M14"/>
    <property type="match status" value="1"/>
</dbReference>
<dbReference type="SUPFAM" id="SSF53187">
    <property type="entry name" value="Zn-dependent exopeptidases"/>
    <property type="match status" value="1"/>
</dbReference>
<dbReference type="PROSITE" id="PS52035">
    <property type="entry name" value="PEPTIDASE_M14"/>
    <property type="match status" value="1"/>
</dbReference>
<evidence type="ECO:0000256" key="2">
    <source>
        <dbReference type="PROSITE-ProRule" id="PRU01379"/>
    </source>
</evidence>
<evidence type="ECO:0000313" key="5">
    <source>
        <dbReference type="Proteomes" id="UP000229757"/>
    </source>
</evidence>
<proteinExistence type="inferred from homology"/>
<protein>
    <submittedName>
        <fullName evidence="4">Zinc-carbooxypeptidase, M14D family</fullName>
    </submittedName>
</protein>
<dbReference type="InterPro" id="IPR040626">
    <property type="entry name" value="Pepdidase_M14_N"/>
</dbReference>
<name>A0A2K8KUC9_9GAMM</name>
<dbReference type="RefSeq" id="WP_100257930.1">
    <property type="nucleotide sequence ID" value="NZ_CP011797.1"/>
</dbReference>
<evidence type="ECO:0000313" key="4">
    <source>
        <dbReference type="EMBL" id="ATX77689.1"/>
    </source>
</evidence>
<keyword evidence="5" id="KW-1185">Reference proteome</keyword>
<evidence type="ECO:0000259" key="3">
    <source>
        <dbReference type="PROSITE" id="PS52035"/>
    </source>
</evidence>
<gene>
    <name evidence="4" type="ORF">REIFOR_02564</name>
</gene>
<dbReference type="EMBL" id="CP011797">
    <property type="protein sequence ID" value="ATX77689.1"/>
    <property type="molecule type" value="Genomic_DNA"/>
</dbReference>
<dbReference type="GO" id="GO:0008270">
    <property type="term" value="F:zinc ion binding"/>
    <property type="evidence" value="ECO:0007669"/>
    <property type="project" value="InterPro"/>
</dbReference>
<dbReference type="InterPro" id="IPR000834">
    <property type="entry name" value="Peptidase_M14"/>
</dbReference>
<dbReference type="AlphaFoldDB" id="A0A2K8KUC9"/>
<dbReference type="Pfam" id="PF18027">
    <property type="entry name" value="Pepdidase_M14_N"/>
    <property type="match status" value="1"/>
</dbReference>
<dbReference type="Proteomes" id="UP000229757">
    <property type="component" value="Chromosome"/>
</dbReference>
<comment type="cofactor">
    <cofactor evidence="1">
        <name>Zn(2+)</name>
        <dbReference type="ChEBI" id="CHEBI:29105"/>
    </cofactor>
</comment>
<reference evidence="4 5" key="1">
    <citation type="journal article" date="2017" name="Environ. Microbiol.">
        <title>Genomic and physiological analyses of 'Reinekea forsetii' reveal a versatile opportunistic lifestyle during spring algae blooms.</title>
        <authorList>
            <person name="Avci B."/>
            <person name="Hahnke R.L."/>
            <person name="Chafee M."/>
            <person name="Fischer T."/>
            <person name="Gruber-Vodicka H."/>
            <person name="Tegetmeyer H.E."/>
            <person name="Harder J."/>
            <person name="Fuchs B.M."/>
            <person name="Amann R.I."/>
            <person name="Teeling H."/>
        </authorList>
    </citation>
    <scope>NUCLEOTIDE SEQUENCE [LARGE SCALE GENOMIC DNA]</scope>
    <source>
        <strain evidence="4 5">Hel1_31_D35</strain>
    </source>
</reference>
<dbReference type="PANTHER" id="PTHR12756">
    <property type="entry name" value="CYTOSOLIC CARBOXYPEPTIDASE"/>
    <property type="match status" value="1"/>
</dbReference>
<dbReference type="GO" id="GO:0004181">
    <property type="term" value="F:metallocarboxypeptidase activity"/>
    <property type="evidence" value="ECO:0007669"/>
    <property type="project" value="InterPro"/>
</dbReference>
<dbReference type="OrthoDB" id="5490902at2"/>
<organism evidence="4 5">
    <name type="scientific">Reinekea forsetii</name>
    <dbReference type="NCBI Taxonomy" id="1336806"/>
    <lineage>
        <taxon>Bacteria</taxon>
        <taxon>Pseudomonadati</taxon>
        <taxon>Pseudomonadota</taxon>
        <taxon>Gammaproteobacteria</taxon>
        <taxon>Oceanospirillales</taxon>
        <taxon>Saccharospirillaceae</taxon>
        <taxon>Reinekea</taxon>
    </lineage>
</organism>
<sequence>MHITDNFDSGNIRVIDASDAGNIQLEIKHDHQSEFFQWFHFKLQTDPVRPDDAQEHVIHLINAGKSAYVQGWVDYQAVASYDREHWFRVPTQFDGEKLTMRLTPEYDSVYFAYFAPYSYERHQDLIHSAQMHPDCQLHVLGQTLDGRDMSLLKVGTDGEGKRVVWITARQHPGETMAEWFVEGLVDRLLNENDGVARALIDQAVFYIVPNMNPDGSVRGHLRTNAVGANLNREWLEPSMERSPEVFLVREKMLQTGVDMFLDVHGDEALPVNFVAGCEGVVAYDARHKALEDKFKAIMIAITPEFQDERGYGRGAPGKANPTVATHWVGNHFRCLAYTIEMPFKDNDLLPDDSVGWSDGRSSLLGRDFLTGVYHMVGDLR</sequence>
<dbReference type="CDD" id="cd06234">
    <property type="entry name" value="M14_PaCCP-like"/>
    <property type="match status" value="1"/>
</dbReference>
<dbReference type="PANTHER" id="PTHR12756:SF11">
    <property type="entry name" value="CYTOSOLIC CARBOXYPEPTIDASE 1"/>
    <property type="match status" value="1"/>
</dbReference>
<feature type="active site" description="Proton donor/acceptor" evidence="2">
    <location>
        <position position="340"/>
    </location>
</feature>
<feature type="domain" description="Peptidase M14" evidence="3">
    <location>
        <begin position="115"/>
        <end position="376"/>
    </location>
</feature>
<dbReference type="GO" id="GO:0006508">
    <property type="term" value="P:proteolysis"/>
    <property type="evidence" value="ECO:0007669"/>
    <property type="project" value="InterPro"/>
</dbReference>
<dbReference type="KEGG" id="rfo:REIFOR_02564"/>
<comment type="similarity">
    <text evidence="2">Belongs to the peptidase M14 family.</text>
</comment>
<dbReference type="Gene3D" id="3.40.630.10">
    <property type="entry name" value="Zn peptidases"/>
    <property type="match status" value="1"/>
</dbReference>